<feature type="transmembrane region" description="Helical" evidence="1">
    <location>
        <begin position="7"/>
        <end position="28"/>
    </location>
</feature>
<dbReference type="EMBL" id="CAJEWE010000010">
    <property type="protein sequence ID" value="CAD2078134.1"/>
    <property type="molecule type" value="Genomic_DNA"/>
</dbReference>
<dbReference type="Proteomes" id="UP000521032">
    <property type="component" value="Unassembled WGS sequence"/>
</dbReference>
<reference evidence="3 4" key="1">
    <citation type="submission" date="2020-07" db="EMBL/GenBank/DDBJ databases">
        <authorList>
            <person name="Criscuolo A."/>
        </authorList>
    </citation>
    <scope>NUCLEOTIDE SEQUENCE [LARGE SCALE GENOMIC DNA]</scope>
    <source>
        <strain evidence="4">CIP 111030</strain>
    </source>
</reference>
<sequence length="257" mass="28254">MNKWKFKLVLILTILGTIGIIALIPYSMTTLQTSELIPEGISLSFVMTVNTIAQVIQLFVMVLIGVRLQDRVGLGAPISDGFVYGKEVPKISGKWMLIGVVGSVIGSLAVILLDVFVYTPNIEMPSGQVTETIWWQGVLASLYGGITEELMLRLFVMTLIVWIIAVIFKKDKNSIPKSVYFTAIVLTALLFGLGHLPATAQVFGELTTILVVRALVLNGLLGLWFGYLYWKKGLEYAMIAHFSADIFLHVIFASIVG</sequence>
<organism evidence="3 4">
    <name type="scientific">Phocicoccus schoeneichii</name>
    <dbReference type="NCBI Taxonomy" id="1812261"/>
    <lineage>
        <taxon>Bacteria</taxon>
        <taxon>Bacillati</taxon>
        <taxon>Bacillota</taxon>
        <taxon>Bacilli</taxon>
        <taxon>Bacillales</taxon>
        <taxon>Salinicoccaceae</taxon>
        <taxon>Phocicoccus</taxon>
    </lineage>
</organism>
<feature type="transmembrane region" description="Helical" evidence="1">
    <location>
        <begin position="180"/>
        <end position="198"/>
    </location>
</feature>
<dbReference type="Pfam" id="PF02517">
    <property type="entry name" value="Rce1-like"/>
    <property type="match status" value="1"/>
</dbReference>
<feature type="transmembrane region" description="Helical" evidence="1">
    <location>
        <begin position="237"/>
        <end position="256"/>
    </location>
</feature>
<dbReference type="GO" id="GO:0004175">
    <property type="term" value="F:endopeptidase activity"/>
    <property type="evidence" value="ECO:0007669"/>
    <property type="project" value="UniProtKB-ARBA"/>
</dbReference>
<feature type="domain" description="CAAX prenyl protease 2/Lysostaphin resistance protein A-like" evidence="2">
    <location>
        <begin position="132"/>
        <end position="246"/>
    </location>
</feature>
<dbReference type="InterPro" id="IPR003675">
    <property type="entry name" value="Rce1/LyrA-like_dom"/>
</dbReference>
<evidence type="ECO:0000313" key="3">
    <source>
        <dbReference type="EMBL" id="CAD2078134.1"/>
    </source>
</evidence>
<comment type="caution">
    <text evidence="3">The sequence shown here is derived from an EMBL/GenBank/DDBJ whole genome shotgun (WGS) entry which is preliminary data.</text>
</comment>
<feature type="transmembrane region" description="Helical" evidence="1">
    <location>
        <begin position="40"/>
        <end position="64"/>
    </location>
</feature>
<proteinExistence type="predicted"/>
<feature type="transmembrane region" description="Helical" evidence="1">
    <location>
        <begin position="95"/>
        <end position="118"/>
    </location>
</feature>
<dbReference type="AlphaFoldDB" id="A0A6V7RJ52"/>
<gene>
    <name evidence="3" type="ORF">JEOSCH030_01460</name>
</gene>
<dbReference type="GO" id="GO:0080120">
    <property type="term" value="P:CAAX-box protein maturation"/>
    <property type="evidence" value="ECO:0007669"/>
    <property type="project" value="UniProtKB-ARBA"/>
</dbReference>
<keyword evidence="1" id="KW-0812">Transmembrane</keyword>
<keyword evidence="1" id="KW-1133">Transmembrane helix</keyword>
<feature type="transmembrane region" description="Helical" evidence="1">
    <location>
        <begin position="210"/>
        <end position="230"/>
    </location>
</feature>
<evidence type="ECO:0000259" key="2">
    <source>
        <dbReference type="Pfam" id="PF02517"/>
    </source>
</evidence>
<protein>
    <recommendedName>
        <fullName evidence="2">CAAX prenyl protease 2/Lysostaphin resistance protein A-like domain-containing protein</fullName>
    </recommendedName>
</protein>
<evidence type="ECO:0000313" key="4">
    <source>
        <dbReference type="Proteomes" id="UP000521032"/>
    </source>
</evidence>
<keyword evidence="1" id="KW-0472">Membrane</keyword>
<keyword evidence="4" id="KW-1185">Reference proteome</keyword>
<feature type="transmembrane region" description="Helical" evidence="1">
    <location>
        <begin position="150"/>
        <end position="168"/>
    </location>
</feature>
<name>A0A6V7RJ52_9BACL</name>
<evidence type="ECO:0000256" key="1">
    <source>
        <dbReference type="SAM" id="Phobius"/>
    </source>
</evidence>
<dbReference type="RefSeq" id="WP_186088251.1">
    <property type="nucleotide sequence ID" value="NZ_BMDB01000001.1"/>
</dbReference>
<accession>A0A6V7RJ52</accession>